<dbReference type="EMBL" id="QJKJ01005788">
    <property type="protein sequence ID" value="RDX89013.1"/>
    <property type="molecule type" value="Genomic_DNA"/>
</dbReference>
<dbReference type="OrthoDB" id="1932348at2759"/>
<protein>
    <submittedName>
        <fullName evidence="1">Uncharacterized protein</fullName>
    </submittedName>
</protein>
<reference evidence="1" key="1">
    <citation type="submission" date="2018-05" db="EMBL/GenBank/DDBJ databases">
        <title>Draft genome of Mucuna pruriens seed.</title>
        <authorList>
            <person name="Nnadi N.E."/>
            <person name="Vos R."/>
            <person name="Hasami M.H."/>
            <person name="Devisetty U.K."/>
            <person name="Aguiy J.C."/>
        </authorList>
    </citation>
    <scope>NUCLEOTIDE SEQUENCE [LARGE SCALE GENOMIC DNA]</scope>
    <source>
        <strain evidence="1">JCA_2017</strain>
    </source>
</reference>
<comment type="caution">
    <text evidence="1">The sequence shown here is derived from an EMBL/GenBank/DDBJ whole genome shotgun (WGS) entry which is preliminary data.</text>
</comment>
<dbReference type="AlphaFoldDB" id="A0A371GFD8"/>
<sequence>MDQLQAKGHVSSVASQNEISMGNQHMTNEGIQYVKEMKHVKHWWQLLCSLFYFSPFRRNPGCDTYHMKYNLLSISQFCKSGYIISFNKDIYIVKNKDDNILFTAKRHEICIGLILMR</sequence>
<evidence type="ECO:0000313" key="2">
    <source>
        <dbReference type="Proteomes" id="UP000257109"/>
    </source>
</evidence>
<name>A0A371GFD8_MUCPR</name>
<evidence type="ECO:0000313" key="1">
    <source>
        <dbReference type="EMBL" id="RDX89013.1"/>
    </source>
</evidence>
<feature type="non-terminal residue" evidence="1">
    <location>
        <position position="1"/>
    </location>
</feature>
<gene>
    <name evidence="1" type="ORF">CR513_29313</name>
</gene>
<organism evidence="1 2">
    <name type="scientific">Mucuna pruriens</name>
    <name type="common">Velvet bean</name>
    <name type="synonym">Dolichos pruriens</name>
    <dbReference type="NCBI Taxonomy" id="157652"/>
    <lineage>
        <taxon>Eukaryota</taxon>
        <taxon>Viridiplantae</taxon>
        <taxon>Streptophyta</taxon>
        <taxon>Embryophyta</taxon>
        <taxon>Tracheophyta</taxon>
        <taxon>Spermatophyta</taxon>
        <taxon>Magnoliopsida</taxon>
        <taxon>eudicotyledons</taxon>
        <taxon>Gunneridae</taxon>
        <taxon>Pentapetalae</taxon>
        <taxon>rosids</taxon>
        <taxon>fabids</taxon>
        <taxon>Fabales</taxon>
        <taxon>Fabaceae</taxon>
        <taxon>Papilionoideae</taxon>
        <taxon>50 kb inversion clade</taxon>
        <taxon>NPAAA clade</taxon>
        <taxon>indigoferoid/millettioid clade</taxon>
        <taxon>Phaseoleae</taxon>
        <taxon>Mucuna</taxon>
    </lineage>
</organism>
<dbReference type="Proteomes" id="UP000257109">
    <property type="component" value="Unassembled WGS sequence"/>
</dbReference>
<proteinExistence type="predicted"/>
<accession>A0A371GFD8</accession>
<keyword evidence="2" id="KW-1185">Reference proteome</keyword>